<evidence type="ECO:0000313" key="1">
    <source>
        <dbReference type="EMBL" id="MDW9256736.1"/>
    </source>
</evidence>
<evidence type="ECO:0000313" key="2">
    <source>
        <dbReference type="Proteomes" id="UP001272137"/>
    </source>
</evidence>
<dbReference type="AlphaFoldDB" id="A0AAW9D486"/>
<reference evidence="1" key="1">
    <citation type="submission" date="2018-08" db="EMBL/GenBank/DDBJ databases">
        <title>Identification of Burkholderia cepacia strains that express a Burkholderia pseudomallei-like capsular polysaccharide.</title>
        <authorList>
            <person name="Burtnick M.N."/>
            <person name="Vongsouvath M."/>
            <person name="Newton P."/>
            <person name="Wuthiekanun V."/>
            <person name="Limmathurotsakul D."/>
            <person name="Brett P.J."/>
            <person name="Chantratita N."/>
            <person name="Dance D.A."/>
        </authorList>
    </citation>
    <scope>NUCLEOTIDE SEQUENCE</scope>
    <source>
        <strain evidence="1">SBXCC001</strain>
    </source>
</reference>
<dbReference type="EMBL" id="QXCT01000002">
    <property type="protein sequence ID" value="MDW9256736.1"/>
    <property type="molecule type" value="Genomic_DNA"/>
</dbReference>
<organism evidence="1 2">
    <name type="scientific">Burkholderia thailandensis</name>
    <dbReference type="NCBI Taxonomy" id="57975"/>
    <lineage>
        <taxon>Bacteria</taxon>
        <taxon>Pseudomonadati</taxon>
        <taxon>Pseudomonadota</taxon>
        <taxon>Betaproteobacteria</taxon>
        <taxon>Burkholderiales</taxon>
        <taxon>Burkholderiaceae</taxon>
        <taxon>Burkholderia</taxon>
        <taxon>pseudomallei group</taxon>
    </lineage>
</organism>
<comment type="caution">
    <text evidence="1">The sequence shown here is derived from an EMBL/GenBank/DDBJ whole genome shotgun (WGS) entry which is preliminary data.</text>
</comment>
<sequence length="63" mass="6640">MRDARIFQASGDATNRRADGASGECIGVARGAQALRTADGGAMRDVNTRSYARRVPRAASRAC</sequence>
<evidence type="ECO:0008006" key="3">
    <source>
        <dbReference type="Google" id="ProtNLM"/>
    </source>
</evidence>
<accession>A0AAW9D486</accession>
<dbReference type="Proteomes" id="UP001272137">
    <property type="component" value="Unassembled WGS sequence"/>
</dbReference>
<protein>
    <recommendedName>
        <fullName evidence="3">DUF397 domain-containing protein</fullName>
    </recommendedName>
</protein>
<proteinExistence type="predicted"/>
<gene>
    <name evidence="1" type="ORF">C7S16_3347</name>
</gene>
<name>A0AAW9D486_BURTH</name>